<dbReference type="AlphaFoldDB" id="A8PHY2"/>
<protein>
    <submittedName>
        <fullName evidence="1">Uncharacterized protein</fullName>
    </submittedName>
</protein>
<proteinExistence type="predicted"/>
<evidence type="ECO:0000313" key="1">
    <source>
        <dbReference type="EMBL" id="EDP34472.1"/>
    </source>
</evidence>
<name>A8PHY2_BRUMA</name>
<reference evidence="1" key="1">
    <citation type="journal article" date="2007" name="Science">
        <title>Draft genome of the filarial nematode parasite Brugia malayi.</title>
        <authorList>
            <person name="Ghedin E."/>
            <person name="Wang S."/>
            <person name="Spiro D."/>
            <person name="Caler E."/>
            <person name="Zhao Q."/>
            <person name="Crabtree J."/>
            <person name="Allen J.E."/>
            <person name="Delcher A.L."/>
            <person name="Guiliano D.B."/>
            <person name="Miranda-Saavedra D."/>
            <person name="Angiuoli S.V."/>
            <person name="Creasy T."/>
            <person name="Amedeo P."/>
            <person name="Haas B."/>
            <person name="El-Sayed N.M."/>
            <person name="Wortman J.R."/>
            <person name="Feldblyum T."/>
            <person name="Tallon L."/>
            <person name="Schatz M."/>
            <person name="Shumway M."/>
            <person name="Koo H."/>
            <person name="Salzberg S.L."/>
            <person name="Schobel S."/>
            <person name="Pertea M."/>
            <person name="Pop M."/>
            <person name="White O."/>
            <person name="Barton G.J."/>
            <person name="Carlow C.K."/>
            <person name="Crawford M.J."/>
            <person name="Daub J."/>
            <person name="Dimmic M.W."/>
            <person name="Estes C.F."/>
            <person name="Foster J.M."/>
            <person name="Ganatra M."/>
            <person name="Gregory W.F."/>
            <person name="Johnson N.M."/>
            <person name="Jin J."/>
            <person name="Komuniecki R."/>
            <person name="Korf I."/>
            <person name="Kumar S."/>
            <person name="Laney S."/>
            <person name="Li B.W."/>
            <person name="Li W."/>
            <person name="Lindblom T.H."/>
            <person name="Lustigman S."/>
            <person name="Ma D."/>
            <person name="Maina C.V."/>
            <person name="Martin D.M."/>
            <person name="McCarter J.P."/>
            <person name="McReynolds L."/>
            <person name="Mitreva M."/>
            <person name="Nutman T.B."/>
            <person name="Parkinson J."/>
            <person name="Peregrin-Alvarez J.M."/>
            <person name="Poole C."/>
            <person name="Ren Q."/>
            <person name="Saunders L."/>
            <person name="Sluder A.E."/>
            <person name="Smith K."/>
            <person name="Stanke M."/>
            <person name="Unnasch T.R."/>
            <person name="Ware J."/>
            <person name="Wei A.D."/>
            <person name="Weil G."/>
            <person name="Williams D.J."/>
            <person name="Zhang Y."/>
            <person name="Williams S.A."/>
            <person name="Fraser-Liggett C."/>
            <person name="Slatko B."/>
            <person name="Blaxter M.L."/>
            <person name="Scott A.L."/>
        </authorList>
    </citation>
    <scope>NUCLEOTIDE SEQUENCE [LARGE SCALE GENOMIC DNA]</scope>
</reference>
<dbReference type="EMBL" id="DS239221">
    <property type="protein sequence ID" value="EDP34472.1"/>
    <property type="molecule type" value="Genomic_DNA"/>
</dbReference>
<organism evidence="1">
    <name type="scientific">Brugia malayi</name>
    <name type="common">Filarial nematode worm</name>
    <dbReference type="NCBI Taxonomy" id="6279"/>
    <lineage>
        <taxon>Eukaryota</taxon>
        <taxon>Metazoa</taxon>
        <taxon>Ecdysozoa</taxon>
        <taxon>Nematoda</taxon>
        <taxon>Chromadorea</taxon>
        <taxon>Rhabditida</taxon>
        <taxon>Spirurina</taxon>
        <taxon>Spiruromorpha</taxon>
        <taxon>Filarioidea</taxon>
        <taxon>Onchocercidae</taxon>
        <taxon>Brugia</taxon>
    </lineage>
</organism>
<sequence>MLKTSSSLNVNTDDIITYMHLPGSQQNAVPIYFHQLTLSSDDTSGQHGNTKESNIDNKYFLDNLNNHDCRGNTNEGSETGRLFVLSFIVLYFYQQHDINNISNEKSKNLTTMENSQLFA</sequence>
<accession>A8PHY2</accession>
<gene>
    <name evidence="1" type="ORF">Bm1_25995</name>
</gene>